<accession>A0ABU1M5Z3</accession>
<sequence length="154" mass="16956">MQDILFHKQKFKHDPAAGTWGDCWRTCVACILRLPVENVPHVFDKGVSSKEAHAAMKEFLDLRGIHTISTCFKADGMDLDGFLSITAGWFGDMPFMLIGRSANDTNHVVIARNGAIIHDPSLDLSGIVGPHHEGDGKFYWSGDLLVRPAARGIE</sequence>
<reference evidence="1 2" key="1">
    <citation type="submission" date="2023-07" db="EMBL/GenBank/DDBJ databases">
        <title>Sorghum-associated microbial communities from plants grown in Nebraska, USA.</title>
        <authorList>
            <person name="Schachtman D."/>
        </authorList>
    </citation>
    <scope>NUCLEOTIDE SEQUENCE [LARGE SCALE GENOMIC DNA]</scope>
    <source>
        <strain evidence="1 2">DS1730</strain>
    </source>
</reference>
<evidence type="ECO:0000313" key="1">
    <source>
        <dbReference type="EMBL" id="MDR6431247.1"/>
    </source>
</evidence>
<evidence type="ECO:0008006" key="3">
    <source>
        <dbReference type="Google" id="ProtNLM"/>
    </source>
</evidence>
<dbReference type="Proteomes" id="UP001184614">
    <property type="component" value="Unassembled WGS sequence"/>
</dbReference>
<protein>
    <recommendedName>
        <fullName evidence="3">Peptidase C39-like domain-containing protein</fullName>
    </recommendedName>
</protein>
<dbReference type="RefSeq" id="WP_310010444.1">
    <property type="nucleotide sequence ID" value="NZ_JAVDQT010000001.1"/>
</dbReference>
<name>A0ABU1M5Z3_9HYPH</name>
<organism evidence="1 2">
    <name type="scientific">Brucella pseudogrignonensis</name>
    <dbReference type="NCBI Taxonomy" id="419475"/>
    <lineage>
        <taxon>Bacteria</taxon>
        <taxon>Pseudomonadati</taxon>
        <taxon>Pseudomonadota</taxon>
        <taxon>Alphaproteobacteria</taxon>
        <taxon>Hyphomicrobiales</taxon>
        <taxon>Brucellaceae</taxon>
        <taxon>Brucella/Ochrobactrum group</taxon>
        <taxon>Brucella</taxon>
    </lineage>
</organism>
<dbReference type="EMBL" id="JAVDQT010000001">
    <property type="protein sequence ID" value="MDR6431247.1"/>
    <property type="molecule type" value="Genomic_DNA"/>
</dbReference>
<proteinExistence type="predicted"/>
<keyword evidence="2" id="KW-1185">Reference proteome</keyword>
<gene>
    <name evidence="1" type="ORF">J2782_000952</name>
</gene>
<evidence type="ECO:0000313" key="2">
    <source>
        <dbReference type="Proteomes" id="UP001184614"/>
    </source>
</evidence>
<comment type="caution">
    <text evidence="1">The sequence shown here is derived from an EMBL/GenBank/DDBJ whole genome shotgun (WGS) entry which is preliminary data.</text>
</comment>